<reference evidence="2" key="1">
    <citation type="submission" date="2014-06" db="EMBL/GenBank/DDBJ databases">
        <authorList>
            <person name="Winans N.J."/>
            <person name="Newell P.D."/>
            <person name="Douglas A.E."/>
        </authorList>
    </citation>
    <scope>NUCLEOTIDE SEQUENCE [LARGE SCALE GENOMIC DNA]</scope>
    <source>
        <strain evidence="2">DmL_052</strain>
    </source>
</reference>
<name>A0A251ZTM2_9PROT</name>
<dbReference type="SMART" id="SM00028">
    <property type="entry name" value="TPR"/>
    <property type="match status" value="3"/>
</dbReference>
<dbReference type="EMBL" id="JOPB01000008">
    <property type="protein sequence ID" value="OUI78020.1"/>
    <property type="molecule type" value="Genomic_DNA"/>
</dbReference>
<protein>
    <submittedName>
        <fullName evidence="1">Uncharacterized protein</fullName>
    </submittedName>
</protein>
<dbReference type="SUPFAM" id="SSF48452">
    <property type="entry name" value="TPR-like"/>
    <property type="match status" value="1"/>
</dbReference>
<evidence type="ECO:0000313" key="2">
    <source>
        <dbReference type="Proteomes" id="UP000194946"/>
    </source>
</evidence>
<accession>A0A251ZTM2</accession>
<dbReference type="RefSeq" id="WP_008854717.1">
    <property type="nucleotide sequence ID" value="NZ_JOPB01000008.1"/>
</dbReference>
<sequence length="463" mass="52540">MLFDYQSQYSSGISFFSKEIDNYFIDYIPGKLNQLIITFENADQPKKPRLDKMREAWGATFLTRKGFSVLGIKPKKVDWYRGADLHNFFRSHNFKIFISSFQQVILYGSSMGGFAALTFAEACPNAIVVAFNPQSTLHADLAPWETRYPEGTAQNWTGDFADAYYGIKNAKKVYIAYDPLLDLDRKHVERLTGPNVTLFKMPLVGHIVMGWMGEAGILSTFLDDAFAGTLTESQCQQLARNRRKTARYYIVMGLRTRYTSVALACANKLLNFQHIPLHHQRDFKALIFKHQLWKHILTDQWKNKLISLEKTILFNILKEASDHGFPNLALAICNYVIEQKKISWQILTLAAECQHRLGNLSAGKKLAYQAIKESPSTGNCYRILARILHDMGDLLEAVKAATEGVHVDPNSPLGWKDLATYYKELGQLQPALESAKQAHNLVPYDKSVTILIDSITKLITSEK</sequence>
<dbReference type="InterPro" id="IPR019734">
    <property type="entry name" value="TPR_rpt"/>
</dbReference>
<proteinExistence type="predicted"/>
<dbReference type="InterPro" id="IPR011990">
    <property type="entry name" value="TPR-like_helical_dom_sf"/>
</dbReference>
<organism evidence="1 2">
    <name type="scientific">Commensalibacter intestini</name>
    <dbReference type="NCBI Taxonomy" id="479936"/>
    <lineage>
        <taxon>Bacteria</taxon>
        <taxon>Pseudomonadati</taxon>
        <taxon>Pseudomonadota</taxon>
        <taxon>Alphaproteobacteria</taxon>
        <taxon>Acetobacterales</taxon>
        <taxon>Acetobacteraceae</taxon>
    </lineage>
</organism>
<dbReference type="Gene3D" id="1.25.40.10">
    <property type="entry name" value="Tetratricopeptide repeat domain"/>
    <property type="match status" value="1"/>
</dbReference>
<gene>
    <name evidence="1" type="ORF">HK18_10760</name>
</gene>
<comment type="caution">
    <text evidence="1">The sequence shown here is derived from an EMBL/GenBank/DDBJ whole genome shotgun (WGS) entry which is preliminary data.</text>
</comment>
<dbReference type="AlphaFoldDB" id="A0A251ZTM2"/>
<dbReference type="Gene3D" id="3.40.50.1820">
    <property type="entry name" value="alpha/beta hydrolase"/>
    <property type="match status" value="1"/>
</dbReference>
<evidence type="ECO:0000313" key="1">
    <source>
        <dbReference type="EMBL" id="OUI78020.1"/>
    </source>
</evidence>
<keyword evidence="2" id="KW-1185">Reference proteome</keyword>
<dbReference type="Proteomes" id="UP000194946">
    <property type="component" value="Unassembled WGS sequence"/>
</dbReference>
<dbReference type="InterPro" id="IPR029058">
    <property type="entry name" value="AB_hydrolase_fold"/>
</dbReference>
<dbReference type="SUPFAM" id="SSF53474">
    <property type="entry name" value="alpha/beta-Hydrolases"/>
    <property type="match status" value="1"/>
</dbReference>